<keyword evidence="3" id="KW-0804">Transcription</keyword>
<dbReference type="InterPro" id="IPR009057">
    <property type="entry name" value="Homeodomain-like_sf"/>
</dbReference>
<reference evidence="6" key="2">
    <citation type="submission" date="2021-09" db="EMBL/GenBank/DDBJ databases">
        <authorList>
            <person name="Gilroy R."/>
        </authorList>
    </citation>
    <scope>NUCLEOTIDE SEQUENCE</scope>
    <source>
        <strain evidence="6">CHK179-5677</strain>
    </source>
</reference>
<evidence type="ECO:0000256" key="1">
    <source>
        <dbReference type="ARBA" id="ARBA00023015"/>
    </source>
</evidence>
<protein>
    <submittedName>
        <fullName evidence="6">TetR/AcrR family transcriptional regulator</fullName>
    </submittedName>
</protein>
<evidence type="ECO:0000256" key="4">
    <source>
        <dbReference type="PROSITE-ProRule" id="PRU00335"/>
    </source>
</evidence>
<dbReference type="Pfam" id="PF00440">
    <property type="entry name" value="TetR_N"/>
    <property type="match status" value="1"/>
</dbReference>
<dbReference type="SUPFAM" id="SSF48498">
    <property type="entry name" value="Tetracyclin repressor-like, C-terminal domain"/>
    <property type="match status" value="1"/>
</dbReference>
<dbReference type="InterPro" id="IPR054156">
    <property type="entry name" value="YxaF_TetR_C"/>
</dbReference>
<feature type="domain" description="HTH tetR-type" evidence="5">
    <location>
        <begin position="5"/>
        <end position="65"/>
    </location>
</feature>
<dbReference type="RefSeq" id="WP_294533272.1">
    <property type="nucleotide sequence ID" value="NZ_DYUC01000085.1"/>
</dbReference>
<reference evidence="6" key="1">
    <citation type="journal article" date="2021" name="PeerJ">
        <title>Extensive microbial diversity within the chicken gut microbiome revealed by metagenomics and culture.</title>
        <authorList>
            <person name="Gilroy R."/>
            <person name="Ravi A."/>
            <person name="Getino M."/>
            <person name="Pursley I."/>
            <person name="Horton D.L."/>
            <person name="Alikhan N.F."/>
            <person name="Baker D."/>
            <person name="Gharbi K."/>
            <person name="Hall N."/>
            <person name="Watson M."/>
            <person name="Adriaenssens E.M."/>
            <person name="Foster-Nyarko E."/>
            <person name="Jarju S."/>
            <person name="Secka A."/>
            <person name="Antonio M."/>
            <person name="Oren A."/>
            <person name="Chaudhuri R.R."/>
            <person name="La Ragione R."/>
            <person name="Hildebrand F."/>
            <person name="Pallen M.J."/>
        </authorList>
    </citation>
    <scope>NUCLEOTIDE SEQUENCE</scope>
    <source>
        <strain evidence="6">CHK179-5677</strain>
    </source>
</reference>
<evidence type="ECO:0000259" key="5">
    <source>
        <dbReference type="PROSITE" id="PS50977"/>
    </source>
</evidence>
<sequence length="201" mass="22665">MDRSTEKKTRILRAAAELFSHNGYSGTGIAEIVAACSIPKGSFYYYFPGGKEQLAAQVIRFAYDQMAEGIRAHIFSVSDDALTVFRAMLERLASLFSREHHFESLVITFMGLESVYISEEVARQARQVYEEWQQLYRDKLTACGYSPALAERCSLVLFTLVHGALISCWIKQDAGDLLRMRDQLPGLLPPPDCRAEQQQDA</sequence>
<feature type="DNA-binding region" description="H-T-H motif" evidence="4">
    <location>
        <begin position="28"/>
        <end position="47"/>
    </location>
</feature>
<dbReference type="InterPro" id="IPR001647">
    <property type="entry name" value="HTH_TetR"/>
</dbReference>
<gene>
    <name evidence="6" type="ORF">K8V01_08525</name>
</gene>
<keyword evidence="2 4" id="KW-0238">DNA-binding</keyword>
<keyword evidence="1" id="KW-0805">Transcription regulation</keyword>
<evidence type="ECO:0000313" key="6">
    <source>
        <dbReference type="EMBL" id="HJG87050.1"/>
    </source>
</evidence>
<comment type="caution">
    <text evidence="6">The sequence shown here is derived from an EMBL/GenBank/DDBJ whole genome shotgun (WGS) entry which is preliminary data.</text>
</comment>
<dbReference type="PANTHER" id="PTHR47506">
    <property type="entry name" value="TRANSCRIPTIONAL REGULATORY PROTEIN"/>
    <property type="match status" value="1"/>
</dbReference>
<dbReference type="PANTHER" id="PTHR47506:SF3">
    <property type="entry name" value="HTH-TYPE TRANSCRIPTIONAL REGULATOR LMRA"/>
    <property type="match status" value="1"/>
</dbReference>
<dbReference type="PROSITE" id="PS50977">
    <property type="entry name" value="HTH_TETR_2"/>
    <property type="match status" value="1"/>
</dbReference>
<dbReference type="EMBL" id="DYUC01000085">
    <property type="protein sequence ID" value="HJG87050.1"/>
    <property type="molecule type" value="Genomic_DNA"/>
</dbReference>
<dbReference type="Pfam" id="PF21993">
    <property type="entry name" value="TetR_C_13_2"/>
    <property type="match status" value="1"/>
</dbReference>
<proteinExistence type="predicted"/>
<name>A0A921SSN8_9FIRM</name>
<accession>A0A921SSN8</accession>
<dbReference type="SUPFAM" id="SSF46689">
    <property type="entry name" value="Homeodomain-like"/>
    <property type="match status" value="1"/>
</dbReference>
<dbReference type="PRINTS" id="PR00455">
    <property type="entry name" value="HTHTETR"/>
</dbReference>
<dbReference type="Gene3D" id="1.10.357.10">
    <property type="entry name" value="Tetracycline Repressor, domain 2"/>
    <property type="match status" value="1"/>
</dbReference>
<dbReference type="GO" id="GO:0003677">
    <property type="term" value="F:DNA binding"/>
    <property type="evidence" value="ECO:0007669"/>
    <property type="project" value="UniProtKB-UniRule"/>
</dbReference>
<dbReference type="Proteomes" id="UP000760668">
    <property type="component" value="Unassembled WGS sequence"/>
</dbReference>
<evidence type="ECO:0000256" key="2">
    <source>
        <dbReference type="ARBA" id="ARBA00023125"/>
    </source>
</evidence>
<evidence type="ECO:0000256" key="3">
    <source>
        <dbReference type="ARBA" id="ARBA00023163"/>
    </source>
</evidence>
<organism evidence="6 7">
    <name type="scientific">Pseudoflavonifractor capillosus</name>
    <dbReference type="NCBI Taxonomy" id="106588"/>
    <lineage>
        <taxon>Bacteria</taxon>
        <taxon>Bacillati</taxon>
        <taxon>Bacillota</taxon>
        <taxon>Clostridia</taxon>
        <taxon>Eubacteriales</taxon>
        <taxon>Oscillospiraceae</taxon>
        <taxon>Pseudoflavonifractor</taxon>
    </lineage>
</organism>
<dbReference type="AlphaFoldDB" id="A0A921SSN8"/>
<evidence type="ECO:0000313" key="7">
    <source>
        <dbReference type="Proteomes" id="UP000760668"/>
    </source>
</evidence>
<dbReference type="InterPro" id="IPR036271">
    <property type="entry name" value="Tet_transcr_reg_TetR-rel_C_sf"/>
</dbReference>